<accession>A0A7W8IMH1</accession>
<dbReference type="InterPro" id="IPR013149">
    <property type="entry name" value="ADH-like_C"/>
</dbReference>
<dbReference type="Pfam" id="PF00107">
    <property type="entry name" value="ADH_zinc_N"/>
    <property type="match status" value="1"/>
</dbReference>
<dbReference type="SUPFAM" id="SSF51735">
    <property type="entry name" value="NAD(P)-binding Rossmann-fold domains"/>
    <property type="match status" value="1"/>
</dbReference>
<dbReference type="SMART" id="SM00829">
    <property type="entry name" value="PKS_ER"/>
    <property type="match status" value="1"/>
</dbReference>
<dbReference type="InterPro" id="IPR011032">
    <property type="entry name" value="GroES-like_sf"/>
</dbReference>
<dbReference type="InterPro" id="IPR020843">
    <property type="entry name" value="ER"/>
</dbReference>
<dbReference type="AlphaFoldDB" id="A0A7W8IMH1"/>
<comment type="caution">
    <text evidence="2">The sequence shown here is derived from an EMBL/GenBank/DDBJ whole genome shotgun (WGS) entry which is preliminary data.</text>
</comment>
<dbReference type="InterPro" id="IPR013154">
    <property type="entry name" value="ADH-like_N"/>
</dbReference>
<name>A0A7W8IMH1_9BACT</name>
<dbReference type="SUPFAM" id="SSF50129">
    <property type="entry name" value="GroES-like"/>
    <property type="match status" value="1"/>
</dbReference>
<dbReference type="InterPro" id="IPR036291">
    <property type="entry name" value="NAD(P)-bd_dom_sf"/>
</dbReference>
<evidence type="ECO:0000259" key="1">
    <source>
        <dbReference type="SMART" id="SM00829"/>
    </source>
</evidence>
<dbReference type="EMBL" id="JACHDY010000006">
    <property type="protein sequence ID" value="MBB5318908.1"/>
    <property type="molecule type" value="Genomic_DNA"/>
</dbReference>
<dbReference type="Proteomes" id="UP000568106">
    <property type="component" value="Unassembled WGS sequence"/>
</dbReference>
<evidence type="ECO:0000313" key="2">
    <source>
        <dbReference type="EMBL" id="MBB5318908.1"/>
    </source>
</evidence>
<reference evidence="2" key="1">
    <citation type="submission" date="2020-08" db="EMBL/GenBank/DDBJ databases">
        <title>Genomic Encyclopedia of Type Strains, Phase IV (KMG-V): Genome sequencing to study the core and pangenomes of soil and plant-associated prokaryotes.</title>
        <authorList>
            <person name="Whitman W."/>
        </authorList>
    </citation>
    <scope>NUCLEOTIDE SEQUENCE [LARGE SCALE GENOMIC DNA]</scope>
    <source>
        <strain evidence="2">M8UP27</strain>
    </source>
</reference>
<organism evidence="2 3">
    <name type="scientific">Tunturiibacter empetritectus</name>
    <dbReference type="NCBI Taxonomy" id="3069691"/>
    <lineage>
        <taxon>Bacteria</taxon>
        <taxon>Pseudomonadati</taxon>
        <taxon>Acidobacteriota</taxon>
        <taxon>Terriglobia</taxon>
        <taxon>Terriglobales</taxon>
        <taxon>Acidobacteriaceae</taxon>
        <taxon>Tunturiibacter</taxon>
    </lineage>
</organism>
<dbReference type="Gene3D" id="3.90.180.10">
    <property type="entry name" value="Medium-chain alcohol dehydrogenases, catalytic domain"/>
    <property type="match status" value="1"/>
</dbReference>
<feature type="domain" description="Enoyl reductase (ER)" evidence="1">
    <location>
        <begin position="10"/>
        <end position="339"/>
    </location>
</feature>
<proteinExistence type="predicted"/>
<dbReference type="PANTHER" id="PTHR45033">
    <property type="match status" value="1"/>
</dbReference>
<keyword evidence="3" id="KW-1185">Reference proteome</keyword>
<dbReference type="InterPro" id="IPR052711">
    <property type="entry name" value="Zinc_ADH-like"/>
</dbReference>
<evidence type="ECO:0000313" key="3">
    <source>
        <dbReference type="Proteomes" id="UP000568106"/>
    </source>
</evidence>
<dbReference type="CDD" id="cd08276">
    <property type="entry name" value="MDR7"/>
    <property type="match status" value="1"/>
</dbReference>
<dbReference type="PANTHER" id="PTHR45033:SF2">
    <property type="entry name" value="ZINC-TYPE ALCOHOL DEHYDROGENASE-LIKE PROTEIN C1773.06C"/>
    <property type="match status" value="1"/>
</dbReference>
<dbReference type="GO" id="GO:0016491">
    <property type="term" value="F:oxidoreductase activity"/>
    <property type="evidence" value="ECO:0007669"/>
    <property type="project" value="InterPro"/>
</dbReference>
<gene>
    <name evidence="2" type="ORF">HDF09_003607</name>
</gene>
<protein>
    <submittedName>
        <fullName evidence="2">NADPH:quinone reductase-like Zn-dependent oxidoreductase</fullName>
    </submittedName>
</protein>
<sequence length="345" mass="36813">MYAFPVQQFGIDHLRQIDLPTPQTAPGTVLIKVHAVSLNYRDLMMVKGLYNPKMGLPRIPCSDGAGEVVATGDGVTRVKVGDRVCGIFMQRWLDGPLTADKSKAALGGDVDGMLTEYALLDQEGVVRFPEHLTYEEAATLPCAGVTAWNALHHAGDPAYPAHPGETVVIQGTGGVSIFALQFAKLLGARVLGTSSSEEKLSRARSLGLDEGCNYKLRPDWSKWVTETTANIGADRIIEVGGGGTFGQSLRAARVGGTIAQIGVLSGAATSDPVALTPILHKQLRVQGIYVGSRAMFEQMNAAISKASLHPVIDKVFDFSHAAEAFAYMESASHFGKIVIRVTPEL</sequence>
<dbReference type="Pfam" id="PF08240">
    <property type="entry name" value="ADH_N"/>
    <property type="match status" value="1"/>
</dbReference>
<dbReference type="Gene3D" id="3.40.50.720">
    <property type="entry name" value="NAD(P)-binding Rossmann-like Domain"/>
    <property type="match status" value="1"/>
</dbReference>